<evidence type="ECO:0000313" key="9">
    <source>
        <dbReference type="Proteomes" id="UP000191144"/>
    </source>
</evidence>
<dbReference type="GO" id="GO:0000329">
    <property type="term" value="C:fungal-type vacuole membrane"/>
    <property type="evidence" value="ECO:0007669"/>
    <property type="project" value="TreeGrafter"/>
</dbReference>
<keyword evidence="3" id="KW-0677">Repeat</keyword>
<dbReference type="PROSITE" id="PS50077">
    <property type="entry name" value="HEAT_REPEAT"/>
    <property type="match status" value="1"/>
</dbReference>
<name>A0A1G4JU71_9SACH</name>
<feature type="repeat" description="HEAT" evidence="5">
    <location>
        <begin position="87"/>
        <end position="122"/>
    </location>
</feature>
<dbReference type="GO" id="GO:0070772">
    <property type="term" value="C:PAS complex"/>
    <property type="evidence" value="ECO:0007669"/>
    <property type="project" value="InterPro"/>
</dbReference>
<evidence type="ECO:0000256" key="3">
    <source>
        <dbReference type="ARBA" id="ARBA00022737"/>
    </source>
</evidence>
<proteinExistence type="inferred from homology"/>
<dbReference type="InterPro" id="IPR011989">
    <property type="entry name" value="ARM-like"/>
</dbReference>
<dbReference type="InterPro" id="IPR021133">
    <property type="entry name" value="HEAT_type_2"/>
</dbReference>
<organism evidence="8 9">
    <name type="scientific">Lachancea meyersii CBS 8951</name>
    <dbReference type="NCBI Taxonomy" id="1266667"/>
    <lineage>
        <taxon>Eukaryota</taxon>
        <taxon>Fungi</taxon>
        <taxon>Dikarya</taxon>
        <taxon>Ascomycota</taxon>
        <taxon>Saccharomycotina</taxon>
        <taxon>Saccharomycetes</taxon>
        <taxon>Saccharomycetales</taxon>
        <taxon>Saccharomycetaceae</taxon>
        <taxon>Lachancea</taxon>
    </lineage>
</organism>
<dbReference type="Pfam" id="PF11916">
    <property type="entry name" value="Vac14_Fig4_bd"/>
    <property type="match status" value="1"/>
</dbReference>
<dbReference type="Gene3D" id="1.25.10.10">
    <property type="entry name" value="Leucine-rich Repeat Variant"/>
    <property type="match status" value="2"/>
</dbReference>
<dbReference type="InterPro" id="IPR026825">
    <property type="entry name" value="Vac14"/>
</dbReference>
<evidence type="ECO:0000256" key="2">
    <source>
        <dbReference type="ARBA" id="ARBA00010225"/>
    </source>
</evidence>
<accession>A0A1G4JU71</accession>
<dbReference type="GO" id="GO:0006661">
    <property type="term" value="P:phosphatidylinositol biosynthetic process"/>
    <property type="evidence" value="ECO:0007669"/>
    <property type="project" value="InterPro"/>
</dbReference>
<feature type="domain" description="Vacuolar protein 14 C-terminal Fig4-binding" evidence="7">
    <location>
        <begin position="580"/>
        <end position="754"/>
    </location>
</feature>
<dbReference type="PANTHER" id="PTHR16023">
    <property type="entry name" value="TAX1 BINDING PROTEIN-RELATED"/>
    <property type="match status" value="1"/>
</dbReference>
<comment type="subcellular location">
    <subcellularLocation>
        <location evidence="1">Endomembrane system</location>
    </subcellularLocation>
</comment>
<reference evidence="9" key="1">
    <citation type="submission" date="2016-03" db="EMBL/GenBank/DDBJ databases">
        <authorList>
            <person name="Devillers Hugo."/>
        </authorList>
    </citation>
    <scope>NUCLEOTIDE SEQUENCE [LARGE SCALE GENOMIC DNA]</scope>
</reference>
<feature type="region of interest" description="Disordered" evidence="6">
    <location>
        <begin position="839"/>
        <end position="863"/>
    </location>
</feature>
<dbReference type="Pfam" id="PF12755">
    <property type="entry name" value="Vac14_Fab1_bd"/>
    <property type="match status" value="1"/>
</dbReference>
<dbReference type="InterPro" id="IPR021841">
    <property type="entry name" value="VAC14_Fig4p-bd"/>
</dbReference>
<feature type="compositionally biased region" description="Polar residues" evidence="6">
    <location>
        <begin position="369"/>
        <end position="381"/>
    </location>
</feature>
<evidence type="ECO:0000259" key="7">
    <source>
        <dbReference type="Pfam" id="PF11916"/>
    </source>
</evidence>
<dbReference type="PANTHER" id="PTHR16023:SF0">
    <property type="entry name" value="PROTEIN VAC14 HOMOLOG"/>
    <property type="match status" value="1"/>
</dbReference>
<protein>
    <submittedName>
        <fullName evidence="8">LAME_0F07404g1_1</fullName>
    </submittedName>
</protein>
<dbReference type="FunFam" id="1.25.10.10:FF:000739">
    <property type="entry name" value="VAC14p Enzyme regulator"/>
    <property type="match status" value="1"/>
</dbReference>
<evidence type="ECO:0000256" key="5">
    <source>
        <dbReference type="PROSITE-ProRule" id="PRU00103"/>
    </source>
</evidence>
<evidence type="ECO:0000256" key="4">
    <source>
        <dbReference type="ARBA" id="ARBA00023136"/>
    </source>
</evidence>
<keyword evidence="4" id="KW-0472">Membrane</keyword>
<evidence type="ECO:0000256" key="6">
    <source>
        <dbReference type="SAM" id="MobiDB-lite"/>
    </source>
</evidence>
<dbReference type="OrthoDB" id="5574975at2759"/>
<evidence type="ECO:0000256" key="1">
    <source>
        <dbReference type="ARBA" id="ARBA00004308"/>
    </source>
</evidence>
<dbReference type="SUPFAM" id="SSF48371">
    <property type="entry name" value="ARM repeat"/>
    <property type="match status" value="1"/>
</dbReference>
<dbReference type="Proteomes" id="UP000191144">
    <property type="component" value="Chromosome F"/>
</dbReference>
<comment type="similarity">
    <text evidence="2">Belongs to the VAC14 family.</text>
</comment>
<gene>
    <name evidence="8" type="ORF">LAME_0F07404G</name>
</gene>
<dbReference type="InterPro" id="IPR016024">
    <property type="entry name" value="ARM-type_fold"/>
</dbReference>
<dbReference type="GO" id="GO:0010008">
    <property type="term" value="C:endosome membrane"/>
    <property type="evidence" value="ECO:0007669"/>
    <property type="project" value="TreeGrafter"/>
</dbReference>
<keyword evidence="9" id="KW-1185">Reference proteome</keyword>
<dbReference type="AlphaFoldDB" id="A0A1G4JU71"/>
<dbReference type="EMBL" id="LT598477">
    <property type="protein sequence ID" value="SCU94420.1"/>
    <property type="molecule type" value="Genomic_DNA"/>
</dbReference>
<feature type="region of interest" description="Disordered" evidence="6">
    <location>
        <begin position="367"/>
        <end position="387"/>
    </location>
</feature>
<evidence type="ECO:0000313" key="8">
    <source>
        <dbReference type="EMBL" id="SCU94420.1"/>
    </source>
</evidence>
<sequence length="863" mass="96599">MDRAIVKGLNDKLYEKRKATALNLEKLVKECLAEEDYERVDKILDELCRDFAYALHQPMARNAGLMGLAACAIALGSTEVARYLDRILPPVLACFGDQNDQVRFYACESLYNIAKIAKGEILVYFNEIFDVLCKISADTETSVRGAAELLDRLIKDVVAERASSYVSIVNNDPKDLPPATRTDVQTGEVLREEHKQQPEFAFSLPKFIPLLTERIYAINPDTRMFLVSWLQVLENIPDLELISYLPSFLGGLFTFLGDSHKDVRTVTHSLIDLLLHEAQRISEVKAIVQKKVSDKKQRQVNLEEVASVKKQDGMLISERKKSLLTAFEQLAMVNNSSPSKSRVSSATEDCKTNEAFTVGAAAEEVEKGGTNSLADSESQELGNGDLYSPGEDVHLDYPKVIEILINTLGSSEPEIQLVVLTWIETILDICPSAFLPFLSRLLSLLLKILNDVDSRVRKLAQTVNEKLIDLTGKFDYNDGPETINYGPIVNTLTLHFLDSDVVAKVACLDWLILIYQIVPNQILEHSDSTFLTLLKSLSDRDNQLVSKALHLLSSLCNNSNEEYFKKLIKDLLLLFKNDAKLLKTRANHIFRQLGIKLSAERVYNVVSSILEEGGDLLFVRMMIQILNTNLITAPELEGLRKKLKTGADSEFFCSLFRCWSHNPTSLLALCLLAGKYELAYYVLQTFVEYELSVNDLVQIDILVQLLESPIFTSLRLQLLEQERYPYLYKCLYGILMVLPQSKAFQILNTRLGSVSALAARKIPPSPFYKLNDGTSSINGSLSSESLNSAGSLHHKRTKFLGLLDHFRSVCETELSSPRKTGVDDSSFALLDHVLTPDPMLGCGRQPDDGTEDDNDNASVVYRG</sequence>